<evidence type="ECO:0000256" key="8">
    <source>
        <dbReference type="ARBA" id="ARBA00023071"/>
    </source>
</evidence>
<keyword evidence="8 11" id="KW-0385">Hypusine</keyword>
<dbReference type="InterPro" id="IPR020189">
    <property type="entry name" value="IF5A_C"/>
</dbReference>
<dbReference type="InterPro" id="IPR014722">
    <property type="entry name" value="Rib_uL2_dom2"/>
</dbReference>
<gene>
    <name evidence="11" type="primary">eif5a</name>
    <name evidence="13" type="ORF">BEU04_02840</name>
</gene>
<dbReference type="InterPro" id="IPR048670">
    <property type="entry name" value="IF5A-like_N"/>
</dbReference>
<dbReference type="SMART" id="SM01376">
    <property type="entry name" value="eIF-5a"/>
    <property type="match status" value="1"/>
</dbReference>
<proteinExistence type="inferred from homology"/>
<dbReference type="Proteomes" id="UP000183815">
    <property type="component" value="Unassembled WGS sequence"/>
</dbReference>
<dbReference type="HAMAP" id="MF_00085">
    <property type="entry name" value="eIF_5A"/>
    <property type="match status" value="1"/>
</dbReference>
<feature type="modified residue" description="Hypusine" evidence="11">
    <location>
        <position position="36"/>
    </location>
</feature>
<evidence type="ECO:0000256" key="7">
    <source>
        <dbReference type="ARBA" id="ARBA00022917"/>
    </source>
</evidence>
<evidence type="ECO:0000256" key="9">
    <source>
        <dbReference type="ARBA" id="ARBA00032030"/>
    </source>
</evidence>
<keyword evidence="6 11" id="KW-0396">Initiation factor</keyword>
<evidence type="ECO:0000256" key="11">
    <source>
        <dbReference type="HAMAP-Rule" id="MF_00085"/>
    </source>
</evidence>
<comment type="caution">
    <text evidence="13">The sequence shown here is derived from an EMBL/GenBank/DDBJ whole genome shotgun (WGS) entry which is preliminary data.</text>
</comment>
<evidence type="ECO:0000313" key="13">
    <source>
        <dbReference type="EMBL" id="OIR14823.1"/>
    </source>
</evidence>
<keyword evidence="7 11" id="KW-0648">Protein biosynthesis</keyword>
<dbReference type="GO" id="GO:0003746">
    <property type="term" value="F:translation elongation factor activity"/>
    <property type="evidence" value="ECO:0007669"/>
    <property type="project" value="InterPro"/>
</dbReference>
<dbReference type="InterPro" id="IPR001884">
    <property type="entry name" value="IF5A-like"/>
</dbReference>
<feature type="domain" description="Translation initiation factor 5A C-terminal" evidence="12">
    <location>
        <begin position="69"/>
        <end position="130"/>
    </location>
</feature>
<dbReference type="CDD" id="cd04467">
    <property type="entry name" value="S1_aIF5A"/>
    <property type="match status" value="1"/>
</dbReference>
<comment type="similarity">
    <text evidence="3 11">Belongs to the eIF-5A family.</text>
</comment>
<dbReference type="PANTHER" id="PTHR11673">
    <property type="entry name" value="TRANSLATION INITIATION FACTOR 5A FAMILY MEMBER"/>
    <property type="match status" value="1"/>
</dbReference>
<evidence type="ECO:0000256" key="10">
    <source>
        <dbReference type="ARBA" id="ARBA00032163"/>
    </source>
</evidence>
<dbReference type="Pfam" id="PF21485">
    <property type="entry name" value="IF5A-like_N"/>
    <property type="match status" value="1"/>
</dbReference>
<dbReference type="GO" id="GO:0045905">
    <property type="term" value="P:positive regulation of translational termination"/>
    <property type="evidence" value="ECO:0007669"/>
    <property type="project" value="InterPro"/>
</dbReference>
<dbReference type="GO" id="GO:0003743">
    <property type="term" value="F:translation initiation factor activity"/>
    <property type="evidence" value="ECO:0007669"/>
    <property type="project" value="UniProtKB-UniRule"/>
</dbReference>
<evidence type="ECO:0000256" key="2">
    <source>
        <dbReference type="ARBA" id="ARBA00004496"/>
    </source>
</evidence>
<evidence type="ECO:0000259" key="12">
    <source>
        <dbReference type="SMART" id="SM01376"/>
    </source>
</evidence>
<comment type="function">
    <text evidence="1 11">Functions by promoting the formation of the first peptide bond.</text>
</comment>
<protein>
    <recommendedName>
        <fullName evidence="4 11">Translation initiation factor 5A</fullName>
    </recommendedName>
    <alternativeName>
        <fullName evidence="10 11">Hypusine-containing protein</fullName>
    </alternativeName>
    <alternativeName>
        <fullName evidence="9 11">eIF-5A</fullName>
    </alternativeName>
</protein>
<dbReference type="NCBIfam" id="TIGR00037">
    <property type="entry name" value="eIF_5A"/>
    <property type="match status" value="1"/>
</dbReference>
<dbReference type="InterPro" id="IPR008991">
    <property type="entry name" value="Translation_prot_SH3-like_sf"/>
</dbReference>
<dbReference type="SUPFAM" id="SSF50104">
    <property type="entry name" value="Translation proteins SH3-like domain"/>
    <property type="match status" value="1"/>
</dbReference>
<reference evidence="13 14" key="1">
    <citation type="submission" date="2016-08" db="EMBL/GenBank/DDBJ databases">
        <title>New Insights into Marine Group III Euryarchaeota, from dark to light.</title>
        <authorList>
            <person name="Haro-Moreno J.M."/>
            <person name="Rodriguez-Valera F."/>
            <person name="Lopez-Garcia P."/>
            <person name="Moreira D."/>
            <person name="Martin-Cuadrado A.B."/>
        </authorList>
    </citation>
    <scope>NUCLEOTIDE SEQUENCE [LARGE SCALE GENOMIC DNA]</scope>
    <source>
        <strain evidence="13">CG-Bathy1</strain>
    </source>
</reference>
<dbReference type="SUPFAM" id="SSF50249">
    <property type="entry name" value="Nucleic acid-binding proteins"/>
    <property type="match status" value="1"/>
</dbReference>
<evidence type="ECO:0000256" key="4">
    <source>
        <dbReference type="ARBA" id="ARBA00016327"/>
    </source>
</evidence>
<keyword evidence="5 11" id="KW-0963">Cytoplasm</keyword>
<evidence type="ECO:0000256" key="1">
    <source>
        <dbReference type="ARBA" id="ARBA00003980"/>
    </source>
</evidence>
<dbReference type="AlphaFoldDB" id="A0A1J5T1Z6"/>
<dbReference type="InterPro" id="IPR019769">
    <property type="entry name" value="Trans_elong_IF5A_hypusine_site"/>
</dbReference>
<dbReference type="InterPro" id="IPR022847">
    <property type="entry name" value="Transl_elong_IF5A_arc"/>
</dbReference>
<dbReference type="InterPro" id="IPR012340">
    <property type="entry name" value="NA-bd_OB-fold"/>
</dbReference>
<sequence length="131" mass="14757">MTTTITELRELKTGSYIVVDDEPCKIVDYKTSKPGKHGEAKARIVVVGLFDNRKRSLVHPVKHKVHTPMVDRKKGQVLAMVGAEVQIMDLETFETFNIPLTNVPEEFHGDLDSGREIQYLSAMGKHLVTRV</sequence>
<evidence type="ECO:0000256" key="6">
    <source>
        <dbReference type="ARBA" id="ARBA00022540"/>
    </source>
</evidence>
<dbReference type="Gene3D" id="2.40.50.140">
    <property type="entry name" value="Nucleic acid-binding proteins"/>
    <property type="match status" value="1"/>
</dbReference>
<dbReference type="Gene3D" id="2.30.30.30">
    <property type="match status" value="1"/>
</dbReference>
<dbReference type="NCBIfam" id="NF003076">
    <property type="entry name" value="PRK03999.1"/>
    <property type="match status" value="1"/>
</dbReference>
<dbReference type="GO" id="GO:0043022">
    <property type="term" value="F:ribosome binding"/>
    <property type="evidence" value="ECO:0007669"/>
    <property type="project" value="InterPro"/>
</dbReference>
<evidence type="ECO:0000256" key="3">
    <source>
        <dbReference type="ARBA" id="ARBA00006016"/>
    </source>
</evidence>
<evidence type="ECO:0000313" key="14">
    <source>
        <dbReference type="Proteomes" id="UP000183815"/>
    </source>
</evidence>
<dbReference type="EMBL" id="MIYU01000018">
    <property type="protein sequence ID" value="OIR14823.1"/>
    <property type="molecule type" value="Genomic_DNA"/>
</dbReference>
<name>A0A1J5T1Z6_9ARCH</name>
<evidence type="ECO:0000256" key="5">
    <source>
        <dbReference type="ARBA" id="ARBA00022490"/>
    </source>
</evidence>
<organism evidence="13 14">
    <name type="scientific">Marine Group III euryarchaeote CG-Bathy1</name>
    <dbReference type="NCBI Taxonomy" id="1889001"/>
    <lineage>
        <taxon>Archaea</taxon>
        <taxon>Methanobacteriati</taxon>
        <taxon>Thermoplasmatota</taxon>
        <taxon>Thermoplasmata</taxon>
        <taxon>Candidatus Thermoprofundales</taxon>
    </lineage>
</organism>
<dbReference type="GO" id="GO:0003723">
    <property type="term" value="F:RNA binding"/>
    <property type="evidence" value="ECO:0007669"/>
    <property type="project" value="InterPro"/>
</dbReference>
<dbReference type="GO" id="GO:0005737">
    <property type="term" value="C:cytoplasm"/>
    <property type="evidence" value="ECO:0007669"/>
    <property type="project" value="UniProtKB-SubCell"/>
</dbReference>
<dbReference type="PIRSF" id="PIRSF003025">
    <property type="entry name" value="eIF5A"/>
    <property type="match status" value="1"/>
</dbReference>
<comment type="subcellular location">
    <subcellularLocation>
        <location evidence="2 11">Cytoplasm</location>
    </subcellularLocation>
</comment>
<dbReference type="PROSITE" id="PS00302">
    <property type="entry name" value="IF5A_HYPUSINE"/>
    <property type="match status" value="1"/>
</dbReference>
<accession>A0A1J5T1Z6</accession>
<dbReference type="GO" id="GO:0045901">
    <property type="term" value="P:positive regulation of translational elongation"/>
    <property type="evidence" value="ECO:0007669"/>
    <property type="project" value="InterPro"/>
</dbReference>